<accession>A0A218P399</accession>
<dbReference type="PROSITE" id="PS50819">
    <property type="entry name" value="INTEIN_ENDONUCLEASE"/>
    <property type="match status" value="1"/>
</dbReference>
<keyword evidence="10 16" id="KW-0239">DNA-directed DNA polymerase</keyword>
<evidence type="ECO:0000256" key="13">
    <source>
        <dbReference type="ARBA" id="ARBA00023268"/>
    </source>
</evidence>
<feature type="region of interest" description="Disordered" evidence="18">
    <location>
        <begin position="1701"/>
        <end position="1784"/>
    </location>
</feature>
<dbReference type="GO" id="GO:0006308">
    <property type="term" value="P:DNA catabolic process"/>
    <property type="evidence" value="ECO:0007669"/>
    <property type="project" value="UniProtKB-UniRule"/>
</dbReference>
<sequence length="1784" mass="202568">MSEIYSPEMKAYFESLQREIDRAYEIARKAREQGKDPSLEVEVPQATDMAGRVESLVGPKGVAERIRALVREYGKELAALKVVDEIIDGRFGDLGGKEKYAEQAVRTALAILTEGIVSAPLEGIADVKIKRNTWSDGSEYLALYYAGPIRSSGGTAQALSVLVGDYVRKKLGLDRFKPSEEHIERMVEEVDLYHRAVTRLQYHPEADEVRLAMRNIPIEITGEETDKVEVSHRDVPGVETNHLRGGAILVLAEGVLQKAKKLVKYIDKMGVDGWDWIKEFVDAKERGKVEGNSETPESTPAESGTREETVEAVERGFYYGLYEKFRANVAPNKKYTKEIIGGRPLFAEPSTNGGFRLRYGRSRVSGFATWSVNPATMLILDEFIAIGTQMKTERPGKGCIVTPATTVEGPIVKLKDGSVVRVDDYETALKVKDRIAEILYVGDALVNFGDFVENNQTLLPANYAEEWWVQELVKAIADTYEVELRPFSDNPREAVEEAGEYLEVDPEFLESLLRDPLRVRPTVEVAIHLSKVLDIPFHPYYTLYWNTLKPEEVEELQRALLGAQIEWDEYMKNKFARKVVLENDPKIKRYLELLGLPHRLERVEGKKKVIVVDYPWSAALLTPLGNLEWEFKVRPFHTVVDVINAENRIKLRDRGISWIGARMGRPEKAKERKMKPPVQVLFPIGLAGGPSRDIKKAAEEGKVASVEIAFFRCPECGHVGPEHVCPVCGTRKELLWHCPRCNVDYPEGEAKKFDFHCPKCGAELEPYARRTIKPSELLRSAMENVRVYGIDMLKGVRGMTSGYKMAEPLEKGLLRVKNGVYVFKDGTIRFDATDAPITHFRPREIGVSVEKLRELGYTHDFEGKPLESDDQILELKVQDVILPKAAGEYLLKVANFIDDLLERFYGLPRFYNAERMEDLIGHLVIGLAPHTSAGIIGRIIGFSDVLVGYAHPYYHAAKRRNCFPGDTRILVQLDGKPARITLRELYELFEGESYDNMVYVRKKPKIDVKVYSFDPESGRVVLTNIEDVIKAPSTDHLIRFELELGRSFETTVDHPVLVYENGKFVEKRAFEVKEGDRILVPKLEFEESSIERFDLLNAFSDERFTDMWDVIMVRGLSKWLSSRGFKVKWDYLRRDSIPLRELLVILEENRLSFEDVPDCWLAFKRDKVRIKRFVPVKPLMRVLGYYLAEGYARTSDSVYQISFSIAEEEVREDLKRALREAFGDGFGIYERGEKVTVGSRVLYLLFTEVFGAGKNAHTKRVPQLIYPLSRNLVAEMLRAYFEGDGTVIGTKPTVVVYSVSRALLEDIDTLLISKFGLYASWSVDRNANSRPGNVVQKYHRAKGDAVPVSKVYHLTLYGTQALNFMKQIGFVSKRKNDVAKWWSGHNFKPYSRATDLGVLLKVKSVEFTKSPDEFVYSLNASKYHTVIVGNNIATSNCDGDEDAVMLLLDALLNFSRYYLPEKRGGKMDAPLVVTTRLDPREVDSEVHNMDVVRYYPLEFYAATYAMKSPKEVKFIERVEDRLGKPGMYEGLKFTHDTDDIGLGPKMSLYKQLGDMVEKVERQLALAERIRAVDEHHVAETIINSHLVPDLRGNLRSFTRQEFRCVKCNTKYRRPPLEGRCPKCGGKIVLTVSKGAIEKYLPTAKLLVTRYNVLDYTRQRICLTEKDVKTLFENVFPEKQRTLMGLSADVCEKMIKERTGRSNGRNGYLDEFNGKLKKSGAGKTAEKKKESVPKRSEKKGTAKEKGKEKKETNGKPSEGLEKAVKKGKTSKKRKKGISLDEFFGS</sequence>
<evidence type="ECO:0000256" key="8">
    <source>
        <dbReference type="ARBA" id="ARBA00022813"/>
    </source>
</evidence>
<dbReference type="InterPro" id="IPR056171">
    <property type="entry name" value="PolC_DP2_central_dom"/>
</dbReference>
<dbReference type="InterPro" id="IPR004042">
    <property type="entry name" value="Intein_endonuc_central"/>
</dbReference>
<keyword evidence="11" id="KW-0651">Protein splicing</keyword>
<evidence type="ECO:0000256" key="10">
    <source>
        <dbReference type="ARBA" id="ARBA00022932"/>
    </source>
</evidence>
<keyword evidence="4 16" id="KW-0548">Nucleotidyltransferase</keyword>
<dbReference type="InterPro" id="IPR003587">
    <property type="entry name" value="Hint_dom_N"/>
</dbReference>
<evidence type="ECO:0000256" key="16">
    <source>
        <dbReference type="HAMAP-Rule" id="MF_00324"/>
    </source>
</evidence>
<dbReference type="CDD" id="cd00081">
    <property type="entry name" value="Hint"/>
    <property type="match status" value="1"/>
</dbReference>
<evidence type="ECO:0000256" key="18">
    <source>
        <dbReference type="SAM" id="MobiDB-lite"/>
    </source>
</evidence>
<dbReference type="InterPro" id="IPR006142">
    <property type="entry name" value="INTEIN"/>
</dbReference>
<dbReference type="Pfam" id="PF24846">
    <property type="entry name" value="PolC_DP2_cat"/>
    <property type="match status" value="2"/>
</dbReference>
<organism evidence="20 21">
    <name type="scientific">Thermococcus celer Vu 13 = JCM 8558</name>
    <dbReference type="NCBI Taxonomy" id="1293037"/>
    <lineage>
        <taxon>Archaea</taxon>
        <taxon>Methanobacteriati</taxon>
        <taxon>Methanobacteriota</taxon>
        <taxon>Thermococci</taxon>
        <taxon>Thermococcales</taxon>
        <taxon>Thermococcaceae</taxon>
        <taxon>Thermococcus</taxon>
    </lineage>
</organism>
<dbReference type="NCBIfam" id="TIGR01445">
    <property type="entry name" value="intein_Nterm"/>
    <property type="match status" value="1"/>
</dbReference>
<keyword evidence="12 16" id="KW-0238">DNA-binding</keyword>
<proteinExistence type="inferred from homology"/>
<reference evidence="20 21" key="1">
    <citation type="submission" date="2016-03" db="EMBL/GenBank/DDBJ databases">
        <title>Complete genome sequence of Thermococcus celer.</title>
        <authorList>
            <person name="Oger P.M."/>
        </authorList>
    </citation>
    <scope>NUCLEOTIDE SEQUENCE [LARGE SCALE GENOMIC DNA]</scope>
    <source>
        <strain evidence="20 21">Vu 13</strain>
    </source>
</reference>
<keyword evidence="5 16" id="KW-0235">DNA replication</keyword>
<gene>
    <name evidence="16" type="primary">polC</name>
    <name evidence="20" type="ORF">A3L02_07415</name>
</gene>
<comment type="subunit">
    <text evidence="2 16">Heterodimer of a large subunit and a small subunit.</text>
</comment>
<dbReference type="InterPro" id="IPR027434">
    <property type="entry name" value="Homing_endonucl"/>
</dbReference>
<dbReference type="EMBL" id="CP014854">
    <property type="protein sequence ID" value="ASI99395.1"/>
    <property type="molecule type" value="Genomic_DNA"/>
</dbReference>
<evidence type="ECO:0000313" key="21">
    <source>
        <dbReference type="Proteomes" id="UP000197156"/>
    </source>
</evidence>
<dbReference type="PANTHER" id="PTHR42210:SF1">
    <property type="entry name" value="DNA POLYMERASE II LARGE SUBUNIT"/>
    <property type="match status" value="1"/>
</dbReference>
<feature type="compositionally biased region" description="Basic residues" evidence="18">
    <location>
        <begin position="1764"/>
        <end position="1775"/>
    </location>
</feature>
<dbReference type="PROSITE" id="PS50817">
    <property type="entry name" value="INTEIN_N_TER"/>
    <property type="match status" value="1"/>
</dbReference>
<evidence type="ECO:0000256" key="12">
    <source>
        <dbReference type="ARBA" id="ARBA00023125"/>
    </source>
</evidence>
<name>A0A218P399_THECE</name>
<dbReference type="InterPro" id="IPR003586">
    <property type="entry name" value="Hint_dom_C"/>
</dbReference>
<keyword evidence="17" id="KW-0694">RNA-binding</keyword>
<dbReference type="Proteomes" id="UP000197156">
    <property type="component" value="Chromosome"/>
</dbReference>
<dbReference type="GO" id="GO:0008310">
    <property type="term" value="F:single-stranded DNA 3'-5' DNA exonuclease activity"/>
    <property type="evidence" value="ECO:0007669"/>
    <property type="project" value="UniProtKB-EC"/>
</dbReference>
<keyword evidence="21" id="KW-1185">Reference proteome</keyword>
<dbReference type="InterPro" id="IPR036844">
    <property type="entry name" value="Hint_dom_sf"/>
</dbReference>
<dbReference type="Gene3D" id="2.170.16.10">
    <property type="entry name" value="Hedgehog/Intein (Hint) domain"/>
    <property type="match status" value="1"/>
</dbReference>
<dbReference type="InterPro" id="IPR016033">
    <property type="entry name" value="PolC_DP2_N"/>
</dbReference>
<evidence type="ECO:0000256" key="9">
    <source>
        <dbReference type="ARBA" id="ARBA00022839"/>
    </source>
</evidence>
<dbReference type="Pfam" id="PF14528">
    <property type="entry name" value="LAGLIDADG_3"/>
    <property type="match status" value="1"/>
</dbReference>
<dbReference type="HAMAP" id="MF_00324">
    <property type="entry name" value="DNApol_II_L_arch"/>
    <property type="match status" value="1"/>
</dbReference>
<dbReference type="GO" id="GO:0003723">
    <property type="term" value="F:RNA binding"/>
    <property type="evidence" value="ECO:0007669"/>
    <property type="project" value="UniProtKB-KW"/>
</dbReference>
<dbReference type="GO" id="GO:0004519">
    <property type="term" value="F:endonuclease activity"/>
    <property type="evidence" value="ECO:0007669"/>
    <property type="project" value="InterPro"/>
</dbReference>
<protein>
    <recommendedName>
        <fullName evidence="16">DNA polymerase II large subunit</fullName>
        <shortName evidence="16">Pol II</shortName>
        <ecNumber evidence="16">2.7.7.7</ecNumber>
    </recommendedName>
    <alternativeName>
        <fullName evidence="16">Exodeoxyribonuclease large subunit</fullName>
        <ecNumber evidence="16">3.1.11.1</ecNumber>
    </alternativeName>
</protein>
<dbReference type="Pfam" id="PF14890">
    <property type="entry name" value="Intein_splicing"/>
    <property type="match status" value="1"/>
</dbReference>
<dbReference type="InterPro" id="IPR004860">
    <property type="entry name" value="LAGLIDADG_dom"/>
</dbReference>
<dbReference type="KEGG" id="tce:A3L02_07415"/>
<dbReference type="OrthoDB" id="7529at2157"/>
<dbReference type="EC" id="2.7.7.7" evidence="16"/>
<dbReference type="Pfam" id="PF24844">
    <property type="entry name" value="PolC_DP2_central"/>
    <property type="match status" value="1"/>
</dbReference>
<evidence type="ECO:0000256" key="17">
    <source>
        <dbReference type="PROSITE-ProRule" id="PRU00182"/>
    </source>
</evidence>
<dbReference type="EC" id="3.1.11.1" evidence="16"/>
<dbReference type="GeneID" id="33324578"/>
<evidence type="ECO:0000256" key="11">
    <source>
        <dbReference type="ARBA" id="ARBA00023000"/>
    </source>
</evidence>
<dbReference type="Gene3D" id="3.10.28.10">
    <property type="entry name" value="Homing endonucleases"/>
    <property type="match status" value="1"/>
</dbReference>
<evidence type="ECO:0000256" key="15">
    <source>
        <dbReference type="ARBA" id="ARBA00049244"/>
    </source>
</evidence>
<dbReference type="InterPro" id="IPR056172">
    <property type="entry name" value="PolC_DP2_cat_dom"/>
</dbReference>
<dbReference type="SUPFAM" id="SSF55608">
    <property type="entry name" value="Homing endonucleases"/>
    <property type="match status" value="1"/>
</dbReference>
<dbReference type="PRINTS" id="PR00379">
    <property type="entry name" value="INTEIN"/>
</dbReference>
<evidence type="ECO:0000259" key="19">
    <source>
        <dbReference type="PROSITE" id="PS50819"/>
    </source>
</evidence>
<dbReference type="GO" id="GO:0006261">
    <property type="term" value="P:DNA-templated DNA replication"/>
    <property type="evidence" value="ECO:0007669"/>
    <property type="project" value="UniProtKB-UniRule"/>
</dbReference>
<comment type="function">
    <text evidence="14 16">Possesses two activities: a DNA synthesis (polymerase) and an exonucleolytic activity that degrades single-stranded DNA in the 3'- to 5'-direction. Has a template-primer preference which is characteristic of a replicative DNA polymerase.</text>
</comment>
<evidence type="ECO:0000256" key="6">
    <source>
        <dbReference type="ARBA" id="ARBA00022722"/>
    </source>
</evidence>
<keyword evidence="3 16" id="KW-0808">Transferase</keyword>
<evidence type="ECO:0000256" key="5">
    <source>
        <dbReference type="ARBA" id="ARBA00022705"/>
    </source>
</evidence>
<dbReference type="SUPFAM" id="SSF51294">
    <property type="entry name" value="Hedgehog/intein (Hint) domain"/>
    <property type="match status" value="1"/>
</dbReference>
<comment type="similarity">
    <text evidence="1 16">Belongs to the archaeal DNA polymerase II family.</text>
</comment>
<evidence type="ECO:0000256" key="14">
    <source>
        <dbReference type="ARBA" id="ARBA00025068"/>
    </source>
</evidence>
<keyword evidence="13 16" id="KW-0511">Multifunctional enzyme</keyword>
<dbReference type="PROSITE" id="PS50889">
    <property type="entry name" value="S4"/>
    <property type="match status" value="1"/>
</dbReference>
<dbReference type="GO" id="GO:0003677">
    <property type="term" value="F:DNA binding"/>
    <property type="evidence" value="ECO:0007669"/>
    <property type="project" value="UniProtKB-UniRule"/>
</dbReference>
<keyword evidence="9 16" id="KW-0269">Exonuclease</keyword>
<comment type="catalytic activity">
    <reaction evidence="15 16">
        <text>DNA(n) + a 2'-deoxyribonucleoside 5'-triphosphate = DNA(n+1) + diphosphate</text>
        <dbReference type="Rhea" id="RHEA:22508"/>
        <dbReference type="Rhea" id="RHEA-COMP:17339"/>
        <dbReference type="Rhea" id="RHEA-COMP:17340"/>
        <dbReference type="ChEBI" id="CHEBI:33019"/>
        <dbReference type="ChEBI" id="CHEBI:61560"/>
        <dbReference type="ChEBI" id="CHEBI:173112"/>
        <dbReference type="EC" id="2.7.7.7"/>
    </reaction>
</comment>
<dbReference type="RefSeq" id="WP_088863325.1">
    <property type="nucleotide sequence ID" value="NZ_CP014854.1"/>
</dbReference>
<dbReference type="InterPro" id="IPR004475">
    <property type="entry name" value="PolC_DP2"/>
</dbReference>
<keyword evidence="7 16" id="KW-0378">Hydrolase</keyword>
<evidence type="ECO:0000313" key="20">
    <source>
        <dbReference type="EMBL" id="ASI99395.1"/>
    </source>
</evidence>
<evidence type="ECO:0000256" key="3">
    <source>
        <dbReference type="ARBA" id="ARBA00022679"/>
    </source>
</evidence>
<dbReference type="PANTHER" id="PTHR42210">
    <property type="entry name" value="DNA POLYMERASE II LARGE SUBUNIT"/>
    <property type="match status" value="1"/>
</dbReference>
<feature type="domain" description="DOD-type homing endonuclease" evidence="19">
    <location>
        <begin position="1182"/>
        <end position="1311"/>
    </location>
</feature>
<keyword evidence="8" id="KW-0068">Autocatalytic cleavage</keyword>
<dbReference type="SMART" id="SM00305">
    <property type="entry name" value="HintC"/>
    <property type="match status" value="1"/>
</dbReference>
<dbReference type="GO" id="GO:0003887">
    <property type="term" value="F:DNA-directed DNA polymerase activity"/>
    <property type="evidence" value="ECO:0007669"/>
    <property type="project" value="UniProtKB-UniRule"/>
</dbReference>
<evidence type="ECO:0000256" key="7">
    <source>
        <dbReference type="ARBA" id="ARBA00022801"/>
    </source>
</evidence>
<dbReference type="SMART" id="SM00306">
    <property type="entry name" value="HintN"/>
    <property type="match status" value="1"/>
</dbReference>
<dbReference type="GO" id="GO:0016539">
    <property type="term" value="P:intein-mediated protein splicing"/>
    <property type="evidence" value="ECO:0007669"/>
    <property type="project" value="InterPro"/>
</dbReference>
<feature type="region of interest" description="Disordered" evidence="18">
    <location>
        <begin position="287"/>
        <end position="309"/>
    </location>
</feature>
<dbReference type="Pfam" id="PF03833">
    <property type="entry name" value="PolC_DP2_N"/>
    <property type="match status" value="1"/>
</dbReference>
<dbReference type="NCBIfam" id="TIGR00354">
    <property type="entry name" value="polC"/>
    <property type="match status" value="1"/>
</dbReference>
<evidence type="ECO:0000256" key="4">
    <source>
        <dbReference type="ARBA" id="ARBA00022695"/>
    </source>
</evidence>
<dbReference type="NCBIfam" id="NF011303">
    <property type="entry name" value="PRK14715.1"/>
    <property type="match status" value="1"/>
</dbReference>
<keyword evidence="6 16" id="KW-0540">Nuclease</keyword>
<evidence type="ECO:0000256" key="1">
    <source>
        <dbReference type="ARBA" id="ARBA00011053"/>
    </source>
</evidence>
<dbReference type="InterPro" id="IPR006141">
    <property type="entry name" value="Intein_N"/>
</dbReference>
<feature type="compositionally biased region" description="Polar residues" evidence="18">
    <location>
        <begin position="292"/>
        <end position="302"/>
    </location>
</feature>
<feature type="compositionally biased region" description="Basic and acidic residues" evidence="18">
    <location>
        <begin position="1723"/>
        <end position="1763"/>
    </location>
</feature>
<comment type="catalytic activity">
    <reaction evidence="16">
        <text>Exonucleolytic cleavage in the 3'- to 5'-direction to yield nucleoside 5'-phosphates.</text>
        <dbReference type="EC" id="3.1.11.1"/>
    </reaction>
</comment>
<evidence type="ECO:0000256" key="2">
    <source>
        <dbReference type="ARBA" id="ARBA00011315"/>
    </source>
</evidence>